<dbReference type="EMBL" id="CP147982">
    <property type="protein sequence ID" value="WXK74775.1"/>
    <property type="molecule type" value="Genomic_DNA"/>
</dbReference>
<dbReference type="PRINTS" id="PR00038">
    <property type="entry name" value="HTHLUXR"/>
</dbReference>
<dbReference type="Pfam" id="PF00196">
    <property type="entry name" value="GerE"/>
    <property type="match status" value="1"/>
</dbReference>
<evidence type="ECO:0000256" key="5">
    <source>
        <dbReference type="PROSITE-ProRule" id="PRU00169"/>
    </source>
</evidence>
<dbReference type="InterPro" id="IPR000792">
    <property type="entry name" value="Tscrpt_reg_LuxR_C"/>
</dbReference>
<dbReference type="PANTHER" id="PTHR43214">
    <property type="entry name" value="TWO-COMPONENT RESPONSE REGULATOR"/>
    <property type="match status" value="1"/>
</dbReference>
<protein>
    <submittedName>
        <fullName evidence="8">Response regulator transcription factor</fullName>
    </submittedName>
</protein>
<dbReference type="PROSITE" id="PS50110">
    <property type="entry name" value="RESPONSE_REGULATORY"/>
    <property type="match status" value="1"/>
</dbReference>
<feature type="domain" description="HTH luxR-type" evidence="6">
    <location>
        <begin position="143"/>
        <end position="214"/>
    </location>
</feature>
<evidence type="ECO:0000256" key="4">
    <source>
        <dbReference type="ARBA" id="ARBA00023163"/>
    </source>
</evidence>
<keyword evidence="9" id="KW-1185">Reference proteome</keyword>
<dbReference type="PROSITE" id="PS50043">
    <property type="entry name" value="HTH_LUXR_2"/>
    <property type="match status" value="1"/>
</dbReference>
<dbReference type="SUPFAM" id="SSF52172">
    <property type="entry name" value="CheY-like"/>
    <property type="match status" value="1"/>
</dbReference>
<sequence>MRVVIAEDNVLLSSGLELILGTKGIEVAAVVTDAPGLLAAVAEHAPDAVIVDIRLPPSFRDEGIRAALQLRRERPGLPVLVLSQYVEKVYARELLTDGTGSVGYLLKDRVSRVGEFVDALRRVAAGGTAMDPEVITQLLAGPGGNAVDALTPREREVLTLMAQGLGNAELGSRLFITDNAVQKHIGNIFMKLGLPAADGGHRRVLAVLSYLDSVAG</sequence>
<proteinExistence type="predicted"/>
<dbReference type="InterPro" id="IPR058245">
    <property type="entry name" value="NreC/VraR/RcsB-like_REC"/>
</dbReference>
<dbReference type="CDD" id="cd17535">
    <property type="entry name" value="REC_NarL-like"/>
    <property type="match status" value="1"/>
</dbReference>
<keyword evidence="4" id="KW-0804">Transcription</keyword>
<gene>
    <name evidence="8" type="ORF">WAB15_01655</name>
</gene>
<name>A0ABZ2QEG8_9ACTN</name>
<dbReference type="Pfam" id="PF00072">
    <property type="entry name" value="Response_reg"/>
    <property type="match status" value="1"/>
</dbReference>
<evidence type="ECO:0000256" key="1">
    <source>
        <dbReference type="ARBA" id="ARBA00022553"/>
    </source>
</evidence>
<dbReference type="Gene3D" id="3.40.50.2300">
    <property type="match status" value="1"/>
</dbReference>
<dbReference type="SUPFAM" id="SSF46894">
    <property type="entry name" value="C-terminal effector domain of the bipartite response regulators"/>
    <property type="match status" value="1"/>
</dbReference>
<accession>A0ABZ2QEG8</accession>
<keyword evidence="2" id="KW-0805">Transcription regulation</keyword>
<dbReference type="RefSeq" id="WP_407285002.1">
    <property type="nucleotide sequence ID" value="NZ_CP147982.1"/>
</dbReference>
<reference evidence="8 9" key="1">
    <citation type="submission" date="2024-03" db="EMBL/GenBank/DDBJ databases">
        <title>The complete genome of Streptomyces sirii sp.nov.</title>
        <authorList>
            <person name="Zakalyukina Y.V."/>
            <person name="Belik A.R."/>
            <person name="Biryukov M.V."/>
            <person name="Baturina O.A."/>
            <person name="Kabilov M.R."/>
        </authorList>
    </citation>
    <scope>NUCLEOTIDE SEQUENCE [LARGE SCALE GENOMIC DNA]</scope>
    <source>
        <strain evidence="8 9">BP-8</strain>
    </source>
</reference>
<dbReference type="Proteomes" id="UP001626628">
    <property type="component" value="Chromosome"/>
</dbReference>
<evidence type="ECO:0000313" key="9">
    <source>
        <dbReference type="Proteomes" id="UP001626628"/>
    </source>
</evidence>
<evidence type="ECO:0000256" key="3">
    <source>
        <dbReference type="ARBA" id="ARBA00023125"/>
    </source>
</evidence>
<keyword evidence="3" id="KW-0238">DNA-binding</keyword>
<organism evidence="8 9">
    <name type="scientific">Streptomyces sirii</name>
    <dbReference type="NCBI Taxonomy" id="3127701"/>
    <lineage>
        <taxon>Bacteria</taxon>
        <taxon>Bacillati</taxon>
        <taxon>Actinomycetota</taxon>
        <taxon>Actinomycetes</taxon>
        <taxon>Kitasatosporales</taxon>
        <taxon>Streptomycetaceae</taxon>
        <taxon>Streptomyces</taxon>
    </lineage>
</organism>
<feature type="domain" description="Response regulatory" evidence="7">
    <location>
        <begin position="2"/>
        <end position="122"/>
    </location>
</feature>
<evidence type="ECO:0000259" key="7">
    <source>
        <dbReference type="PROSITE" id="PS50110"/>
    </source>
</evidence>
<dbReference type="InterPro" id="IPR016032">
    <property type="entry name" value="Sig_transdc_resp-reg_C-effctor"/>
</dbReference>
<dbReference type="SMART" id="SM00421">
    <property type="entry name" value="HTH_LUXR"/>
    <property type="match status" value="1"/>
</dbReference>
<evidence type="ECO:0000313" key="8">
    <source>
        <dbReference type="EMBL" id="WXK74775.1"/>
    </source>
</evidence>
<dbReference type="PANTHER" id="PTHR43214:SF24">
    <property type="entry name" value="TRANSCRIPTIONAL REGULATORY PROTEIN NARL-RELATED"/>
    <property type="match status" value="1"/>
</dbReference>
<feature type="modified residue" description="4-aspartylphosphate" evidence="5">
    <location>
        <position position="52"/>
    </location>
</feature>
<keyword evidence="1 5" id="KW-0597">Phosphoprotein</keyword>
<evidence type="ECO:0000256" key="2">
    <source>
        <dbReference type="ARBA" id="ARBA00023015"/>
    </source>
</evidence>
<dbReference type="SMART" id="SM00448">
    <property type="entry name" value="REC"/>
    <property type="match status" value="1"/>
</dbReference>
<dbReference type="CDD" id="cd06170">
    <property type="entry name" value="LuxR_C_like"/>
    <property type="match status" value="1"/>
</dbReference>
<dbReference type="InterPro" id="IPR011006">
    <property type="entry name" value="CheY-like_superfamily"/>
</dbReference>
<evidence type="ECO:0000259" key="6">
    <source>
        <dbReference type="PROSITE" id="PS50043"/>
    </source>
</evidence>
<dbReference type="InterPro" id="IPR001789">
    <property type="entry name" value="Sig_transdc_resp-reg_receiver"/>
</dbReference>
<dbReference type="InterPro" id="IPR039420">
    <property type="entry name" value="WalR-like"/>
</dbReference>